<evidence type="ECO:0000313" key="2">
    <source>
        <dbReference type="EMBL" id="RGS88132.1"/>
    </source>
</evidence>
<keyword evidence="1" id="KW-1133">Transmembrane helix</keyword>
<evidence type="ECO:0000256" key="1">
    <source>
        <dbReference type="SAM" id="Phobius"/>
    </source>
</evidence>
<dbReference type="Proteomes" id="UP000266492">
    <property type="component" value="Unassembled WGS sequence"/>
</dbReference>
<proteinExistence type="predicted"/>
<organism evidence="2 3">
    <name type="scientific">Bacteroides ovatus</name>
    <dbReference type="NCBI Taxonomy" id="28116"/>
    <lineage>
        <taxon>Bacteria</taxon>
        <taxon>Pseudomonadati</taxon>
        <taxon>Bacteroidota</taxon>
        <taxon>Bacteroidia</taxon>
        <taxon>Bacteroidales</taxon>
        <taxon>Bacteroidaceae</taxon>
        <taxon>Bacteroides</taxon>
    </lineage>
</organism>
<dbReference type="RefSeq" id="WP_118195034.1">
    <property type="nucleotide sequence ID" value="NZ_JAQDLI010000001.1"/>
</dbReference>
<feature type="transmembrane region" description="Helical" evidence="1">
    <location>
        <begin position="87"/>
        <end position="106"/>
    </location>
</feature>
<evidence type="ECO:0000313" key="3">
    <source>
        <dbReference type="Proteomes" id="UP000266492"/>
    </source>
</evidence>
<protein>
    <submittedName>
        <fullName evidence="2">Uncharacterized protein</fullName>
    </submittedName>
</protein>
<gene>
    <name evidence="2" type="ORF">DWX70_00940</name>
</gene>
<keyword evidence="1" id="KW-0812">Transmembrane</keyword>
<dbReference type="AlphaFoldDB" id="A0A395W6L4"/>
<keyword evidence="1" id="KW-0472">Membrane</keyword>
<name>A0A395W6L4_BACOV</name>
<reference evidence="2 3" key="1">
    <citation type="submission" date="2018-08" db="EMBL/GenBank/DDBJ databases">
        <title>A genome reference for cultivated species of the human gut microbiota.</title>
        <authorList>
            <person name="Zou Y."/>
            <person name="Xue W."/>
            <person name="Luo G."/>
        </authorList>
    </citation>
    <scope>NUCLEOTIDE SEQUENCE [LARGE SCALE GENOMIC DNA]</scope>
    <source>
        <strain evidence="2 3">AF20-9LB</strain>
    </source>
</reference>
<dbReference type="EMBL" id="QRVZ01000001">
    <property type="protein sequence ID" value="RGS88132.1"/>
    <property type="molecule type" value="Genomic_DNA"/>
</dbReference>
<accession>A0A395W6L4</accession>
<sequence length="111" mass="13106">MKTFYYVNGKRVSADTYFATGKNLEWKKYMYKACISYYKAHPDKFDAIARWTPQESLFTRLMFAWGETDDYQEAEEKFEKRYRRNMLITLIIAAFFCFVLPVIVITCGGGS</sequence>
<comment type="caution">
    <text evidence="2">The sequence shown here is derived from an EMBL/GenBank/DDBJ whole genome shotgun (WGS) entry which is preliminary data.</text>
</comment>